<feature type="compositionally biased region" description="Polar residues" evidence="1">
    <location>
        <begin position="148"/>
        <end position="170"/>
    </location>
</feature>
<dbReference type="AlphaFoldDB" id="A0A815TU33"/>
<feature type="region of interest" description="Disordered" evidence="1">
    <location>
        <begin position="260"/>
        <end position="288"/>
    </location>
</feature>
<dbReference type="GO" id="GO:0008408">
    <property type="term" value="F:3'-5' exonuclease activity"/>
    <property type="evidence" value="ECO:0007669"/>
    <property type="project" value="InterPro"/>
</dbReference>
<feature type="domain" description="PBZ-type" evidence="3">
    <location>
        <begin position="245"/>
        <end position="270"/>
    </location>
</feature>
<evidence type="ECO:0008006" key="6">
    <source>
        <dbReference type="Google" id="ProtNLM"/>
    </source>
</evidence>
<feature type="compositionally biased region" description="Basic and acidic residues" evidence="1">
    <location>
        <begin position="371"/>
        <end position="380"/>
    </location>
</feature>
<dbReference type="PANTHER" id="PTHR21315">
    <property type="entry name" value="APRATAXIN AND PNK-LIKE FACTOR-RELATED"/>
    <property type="match status" value="1"/>
</dbReference>
<dbReference type="Gene3D" id="2.60.200.20">
    <property type="match status" value="1"/>
</dbReference>
<name>A0A815TU33_9BILA</name>
<dbReference type="GO" id="GO:0005634">
    <property type="term" value="C:nucleus"/>
    <property type="evidence" value="ECO:0007669"/>
    <property type="project" value="TreeGrafter"/>
</dbReference>
<evidence type="ECO:0000313" key="5">
    <source>
        <dbReference type="Proteomes" id="UP000663855"/>
    </source>
</evidence>
<sequence length="427" mass="48808">MPIVELIPLGKGNHINLDDTVTTTIGRTLHTGCMDNRISRNHAQLFIKSDGTLWIKSIHDNPTFYKTKANQIVSLKKNKEYQLHDNDQFGLLPDEYFYQVSIKSQDKELEKRFESDPIIDSTTIPKSPIQLNEVLTIGDDEEKKMESKTSSNSNNTRALPTWISNSSISASKRDKEEQDKNATDTTISVNKQIYSERQKTKEITYEDDESTAIASTTEKTSTSNDADSSTDNQTPSTTTVTSTKREQCVFGESCYRTNATHRQQASHPGDLDWNNNEENDRNKTKPECPYGHECYRKNIEHLNQYDHPKKRSTEIKDKRSTRKRKTSQIDDDDDDLPNEYDYNDSFIDDEDTDDSSCVSDKEETIESPSDIEWKPSEDPRYMGSTGDNSSDESDFDLTKQEAAEFTKGSTTKSHDSVMKKPRLEYDD</sequence>
<dbReference type="InterPro" id="IPR000253">
    <property type="entry name" value="FHA_dom"/>
</dbReference>
<feature type="compositionally biased region" description="Basic and acidic residues" evidence="1">
    <location>
        <begin position="301"/>
        <end position="318"/>
    </location>
</feature>
<feature type="region of interest" description="Disordered" evidence="1">
    <location>
        <begin position="301"/>
        <end position="427"/>
    </location>
</feature>
<dbReference type="GO" id="GO:0035861">
    <property type="term" value="C:site of double-strand break"/>
    <property type="evidence" value="ECO:0007669"/>
    <property type="project" value="TreeGrafter"/>
</dbReference>
<dbReference type="GO" id="GO:0003906">
    <property type="term" value="F:DNA-(apurinic or apyrimidinic site) endonuclease activity"/>
    <property type="evidence" value="ECO:0007669"/>
    <property type="project" value="InterPro"/>
</dbReference>
<dbReference type="InterPro" id="IPR039253">
    <property type="entry name" value="APLF"/>
</dbReference>
<dbReference type="PANTHER" id="PTHR21315:SF2">
    <property type="entry name" value="APRATAXIN AND PNK-LIKE FACTOR"/>
    <property type="match status" value="1"/>
</dbReference>
<dbReference type="EMBL" id="CAJNOV010013142">
    <property type="protein sequence ID" value="CAF1511370.1"/>
    <property type="molecule type" value="Genomic_DNA"/>
</dbReference>
<reference evidence="4" key="1">
    <citation type="submission" date="2021-02" db="EMBL/GenBank/DDBJ databases">
        <authorList>
            <person name="Nowell W R."/>
        </authorList>
    </citation>
    <scope>NUCLEOTIDE SEQUENCE</scope>
</reference>
<feature type="compositionally biased region" description="Polar residues" evidence="1">
    <location>
        <begin position="183"/>
        <end position="193"/>
    </location>
</feature>
<feature type="domain" description="FHA" evidence="2">
    <location>
        <begin position="34"/>
        <end position="89"/>
    </location>
</feature>
<feature type="compositionally biased region" description="Basic and acidic residues" evidence="1">
    <location>
        <begin position="412"/>
        <end position="427"/>
    </location>
</feature>
<feature type="domain" description="PBZ-type" evidence="3">
    <location>
        <begin position="285"/>
        <end position="310"/>
    </location>
</feature>
<evidence type="ECO:0000259" key="3">
    <source>
        <dbReference type="Pfam" id="PF10283"/>
    </source>
</evidence>
<feature type="region of interest" description="Disordered" evidence="1">
    <location>
        <begin position="138"/>
        <end position="244"/>
    </location>
</feature>
<feature type="compositionally biased region" description="Basic and acidic residues" evidence="1">
    <location>
        <begin position="171"/>
        <end position="182"/>
    </location>
</feature>
<evidence type="ECO:0000256" key="1">
    <source>
        <dbReference type="SAM" id="MobiDB-lite"/>
    </source>
</evidence>
<dbReference type="SUPFAM" id="SSF49879">
    <property type="entry name" value="SMAD/FHA domain"/>
    <property type="match status" value="1"/>
</dbReference>
<dbReference type="InterPro" id="IPR008984">
    <property type="entry name" value="SMAD_FHA_dom_sf"/>
</dbReference>
<feature type="compositionally biased region" description="Basic and acidic residues" evidence="1">
    <location>
        <begin position="194"/>
        <end position="204"/>
    </location>
</feature>
<organism evidence="4 5">
    <name type="scientific">Rotaria magnacalcarata</name>
    <dbReference type="NCBI Taxonomy" id="392030"/>
    <lineage>
        <taxon>Eukaryota</taxon>
        <taxon>Metazoa</taxon>
        <taxon>Spiralia</taxon>
        <taxon>Gnathifera</taxon>
        <taxon>Rotifera</taxon>
        <taxon>Eurotatoria</taxon>
        <taxon>Bdelloidea</taxon>
        <taxon>Philodinida</taxon>
        <taxon>Philodinidae</taxon>
        <taxon>Rotaria</taxon>
    </lineage>
</organism>
<feature type="compositionally biased region" description="Low complexity" evidence="1">
    <location>
        <begin position="220"/>
        <end position="242"/>
    </location>
</feature>
<evidence type="ECO:0000259" key="2">
    <source>
        <dbReference type="Pfam" id="PF00498"/>
    </source>
</evidence>
<protein>
    <recommendedName>
        <fullName evidence="6">Aprataxin and PNK-like factor</fullName>
    </recommendedName>
</protein>
<feature type="compositionally biased region" description="Acidic residues" evidence="1">
    <location>
        <begin position="329"/>
        <end position="354"/>
    </location>
</feature>
<dbReference type="GO" id="GO:0006302">
    <property type="term" value="P:double-strand break repair"/>
    <property type="evidence" value="ECO:0007669"/>
    <property type="project" value="InterPro"/>
</dbReference>
<dbReference type="InterPro" id="IPR019406">
    <property type="entry name" value="APLF_PBZ"/>
</dbReference>
<gene>
    <name evidence="4" type="ORF">CJN711_LOCUS27842</name>
</gene>
<accession>A0A815TU33</accession>
<dbReference type="Proteomes" id="UP000663855">
    <property type="component" value="Unassembled WGS sequence"/>
</dbReference>
<dbReference type="Pfam" id="PF10283">
    <property type="entry name" value="zf-CCHH"/>
    <property type="match status" value="2"/>
</dbReference>
<evidence type="ECO:0000313" key="4">
    <source>
        <dbReference type="EMBL" id="CAF1511370.1"/>
    </source>
</evidence>
<comment type="caution">
    <text evidence="4">The sequence shown here is derived from an EMBL/GenBank/DDBJ whole genome shotgun (WGS) entry which is preliminary data.</text>
</comment>
<dbReference type="Pfam" id="PF00498">
    <property type="entry name" value="FHA"/>
    <property type="match status" value="1"/>
</dbReference>
<proteinExistence type="predicted"/>